<feature type="compositionally biased region" description="Basic and acidic residues" evidence="2">
    <location>
        <begin position="113"/>
        <end position="122"/>
    </location>
</feature>
<keyword evidence="1" id="KW-0694">RNA-binding</keyword>
<proteinExistence type="predicted"/>
<dbReference type="KEGG" id="cvr:CHLNCDRAFT_142090"/>
<evidence type="ECO:0000313" key="4">
    <source>
        <dbReference type="EMBL" id="EFN58217.1"/>
    </source>
</evidence>
<dbReference type="GO" id="GO:0003723">
    <property type="term" value="F:RNA binding"/>
    <property type="evidence" value="ECO:0007669"/>
    <property type="project" value="UniProtKB-KW"/>
</dbReference>
<sequence length="248" mass="26597">MADLPIIEVQEQLLAHLQSARAALTQTPPGLGRDEVGEVIEELANSGALLATVKKDLDAIYARLRGMRHALAAAYPQHAVQPAGGQAGLEEEEAEAEEERRRQRQGRPAGQGEEERGAEQRQEAQGAEQRQEQPGEHPSEQLVAAEQQVRQKSGGGDGGGRGRGGRGRGPAGRGGRGRGRTEKPKTAEDLEREMDEYWLQDDKMASKKLNDDMDDYWKTAPKKGDAPAAAAAPKAAVEAEAAEEAAAE</sequence>
<dbReference type="OrthoDB" id="48682at2759"/>
<evidence type="ECO:0000313" key="5">
    <source>
        <dbReference type="Proteomes" id="UP000008141"/>
    </source>
</evidence>
<keyword evidence="5" id="KW-1185">Reference proteome</keyword>
<protein>
    <recommendedName>
        <fullName evidence="3">Chromatin target of PRMT1 protein C-terminal domain-containing protein</fullName>
    </recommendedName>
</protein>
<feature type="compositionally biased region" description="Basic and acidic residues" evidence="2">
    <location>
        <begin position="129"/>
        <end position="139"/>
    </location>
</feature>
<evidence type="ECO:0000256" key="1">
    <source>
        <dbReference type="ARBA" id="ARBA00022884"/>
    </source>
</evidence>
<dbReference type="OMA" id="EMDEYWL"/>
<dbReference type="SMART" id="SM01218">
    <property type="entry name" value="FoP_duplication"/>
    <property type="match status" value="1"/>
</dbReference>
<dbReference type="InParanoid" id="E1Z7R2"/>
<organism evidence="5">
    <name type="scientific">Chlorella variabilis</name>
    <name type="common">Green alga</name>
    <dbReference type="NCBI Taxonomy" id="554065"/>
    <lineage>
        <taxon>Eukaryota</taxon>
        <taxon>Viridiplantae</taxon>
        <taxon>Chlorophyta</taxon>
        <taxon>core chlorophytes</taxon>
        <taxon>Trebouxiophyceae</taxon>
        <taxon>Chlorellales</taxon>
        <taxon>Chlorellaceae</taxon>
        <taxon>Chlorella clade</taxon>
        <taxon>Chlorella</taxon>
    </lineage>
</organism>
<evidence type="ECO:0000256" key="2">
    <source>
        <dbReference type="SAM" id="MobiDB-lite"/>
    </source>
</evidence>
<dbReference type="EMBL" id="GL433838">
    <property type="protein sequence ID" value="EFN58217.1"/>
    <property type="molecule type" value="Genomic_DNA"/>
</dbReference>
<dbReference type="InterPro" id="IPR025715">
    <property type="entry name" value="FoP_C"/>
</dbReference>
<dbReference type="RefSeq" id="XP_005850319.1">
    <property type="nucleotide sequence ID" value="XM_005850257.1"/>
</dbReference>
<dbReference type="GeneID" id="17357654"/>
<feature type="domain" description="Chromatin target of PRMT1 protein C-terminal" evidence="3">
    <location>
        <begin position="132"/>
        <end position="223"/>
    </location>
</feature>
<dbReference type="eggNOG" id="ENOG502S92T">
    <property type="taxonomic scope" value="Eukaryota"/>
</dbReference>
<gene>
    <name evidence="4" type="ORF">CHLNCDRAFT_142090</name>
</gene>
<feature type="compositionally biased region" description="Low complexity" evidence="2">
    <location>
        <begin position="226"/>
        <end position="239"/>
    </location>
</feature>
<dbReference type="AlphaFoldDB" id="E1Z7R2"/>
<dbReference type="Proteomes" id="UP000008141">
    <property type="component" value="Unassembled WGS sequence"/>
</dbReference>
<accession>E1Z7R2</accession>
<reference evidence="4 5" key="1">
    <citation type="journal article" date="2010" name="Plant Cell">
        <title>The Chlorella variabilis NC64A genome reveals adaptation to photosymbiosis, coevolution with viruses, and cryptic sex.</title>
        <authorList>
            <person name="Blanc G."/>
            <person name="Duncan G."/>
            <person name="Agarkova I."/>
            <person name="Borodovsky M."/>
            <person name="Gurnon J."/>
            <person name="Kuo A."/>
            <person name="Lindquist E."/>
            <person name="Lucas S."/>
            <person name="Pangilinan J."/>
            <person name="Polle J."/>
            <person name="Salamov A."/>
            <person name="Terry A."/>
            <person name="Yamada T."/>
            <person name="Dunigan D.D."/>
            <person name="Grigoriev I.V."/>
            <person name="Claverie J.M."/>
            <person name="Van Etten J.L."/>
        </authorList>
    </citation>
    <scope>NUCLEOTIDE SEQUENCE [LARGE SCALE GENOMIC DNA]</scope>
    <source>
        <strain evidence="4 5">NC64A</strain>
    </source>
</reference>
<feature type="region of interest" description="Disordered" evidence="2">
    <location>
        <begin position="220"/>
        <end position="248"/>
    </location>
</feature>
<dbReference type="Pfam" id="PF13865">
    <property type="entry name" value="FoP_duplication"/>
    <property type="match status" value="1"/>
</dbReference>
<feature type="compositionally biased region" description="Basic and acidic residues" evidence="2">
    <location>
        <begin position="179"/>
        <end position="189"/>
    </location>
</feature>
<name>E1Z7R2_CHLVA</name>
<feature type="region of interest" description="Disordered" evidence="2">
    <location>
        <begin position="80"/>
        <end position="195"/>
    </location>
</feature>
<dbReference type="STRING" id="554065.E1Z7R2"/>
<feature type="compositionally biased region" description="Gly residues" evidence="2">
    <location>
        <begin position="153"/>
        <end position="174"/>
    </location>
</feature>
<evidence type="ECO:0000259" key="3">
    <source>
        <dbReference type="SMART" id="SM01218"/>
    </source>
</evidence>